<dbReference type="InterPro" id="IPR012337">
    <property type="entry name" value="RNaseH-like_sf"/>
</dbReference>
<dbReference type="AlphaFoldDB" id="A0AAE1DTD8"/>
<protein>
    <submittedName>
        <fullName evidence="1">Uncharacterized protein</fullName>
    </submittedName>
</protein>
<evidence type="ECO:0000313" key="2">
    <source>
        <dbReference type="Proteomes" id="UP001283361"/>
    </source>
</evidence>
<comment type="caution">
    <text evidence="1">The sequence shown here is derived from an EMBL/GenBank/DDBJ whole genome shotgun (WGS) entry which is preliminary data.</text>
</comment>
<evidence type="ECO:0000313" key="1">
    <source>
        <dbReference type="EMBL" id="KAK3782371.1"/>
    </source>
</evidence>
<gene>
    <name evidence="1" type="ORF">RRG08_027919</name>
</gene>
<reference evidence="1" key="1">
    <citation type="journal article" date="2023" name="G3 (Bethesda)">
        <title>A reference genome for the long-term kleptoplast-retaining sea slug Elysia crispata morphotype clarki.</title>
        <authorList>
            <person name="Eastman K.E."/>
            <person name="Pendleton A.L."/>
            <person name="Shaikh M.A."/>
            <person name="Suttiyut T."/>
            <person name="Ogas R."/>
            <person name="Tomko P."/>
            <person name="Gavelis G."/>
            <person name="Widhalm J.R."/>
            <person name="Wisecaver J.H."/>
        </authorList>
    </citation>
    <scope>NUCLEOTIDE SEQUENCE</scope>
    <source>
        <strain evidence="1">ECLA1</strain>
    </source>
</reference>
<name>A0AAE1DTD8_9GAST</name>
<dbReference type="Proteomes" id="UP001283361">
    <property type="component" value="Unassembled WGS sequence"/>
</dbReference>
<dbReference type="InterPro" id="IPR036397">
    <property type="entry name" value="RNaseH_sf"/>
</dbReference>
<accession>A0AAE1DTD8</accession>
<dbReference type="SUPFAM" id="SSF53098">
    <property type="entry name" value="Ribonuclease H-like"/>
    <property type="match status" value="1"/>
</dbReference>
<sequence length="111" mass="12312">MLPILRQCNPNSPSSVTVLAFSNMQDINTYRRQIQQLAHRGSTSHITSLKRTFTTNGMSDELSSNGGPEFTSSATTTFLRNWGVHHPLSSEAFSHSNSRAEFGMVLRPSNK</sequence>
<keyword evidence="2" id="KW-1185">Reference proteome</keyword>
<dbReference type="EMBL" id="JAWDGP010002514">
    <property type="protein sequence ID" value="KAK3782371.1"/>
    <property type="molecule type" value="Genomic_DNA"/>
</dbReference>
<dbReference type="GO" id="GO:0003676">
    <property type="term" value="F:nucleic acid binding"/>
    <property type="evidence" value="ECO:0007669"/>
    <property type="project" value="InterPro"/>
</dbReference>
<proteinExistence type="predicted"/>
<dbReference type="Gene3D" id="3.30.420.10">
    <property type="entry name" value="Ribonuclease H-like superfamily/Ribonuclease H"/>
    <property type="match status" value="1"/>
</dbReference>
<organism evidence="1 2">
    <name type="scientific">Elysia crispata</name>
    <name type="common">lettuce slug</name>
    <dbReference type="NCBI Taxonomy" id="231223"/>
    <lineage>
        <taxon>Eukaryota</taxon>
        <taxon>Metazoa</taxon>
        <taxon>Spiralia</taxon>
        <taxon>Lophotrochozoa</taxon>
        <taxon>Mollusca</taxon>
        <taxon>Gastropoda</taxon>
        <taxon>Heterobranchia</taxon>
        <taxon>Euthyneura</taxon>
        <taxon>Panpulmonata</taxon>
        <taxon>Sacoglossa</taxon>
        <taxon>Placobranchoidea</taxon>
        <taxon>Plakobranchidae</taxon>
        <taxon>Elysia</taxon>
    </lineage>
</organism>